<keyword evidence="3" id="KW-0732">Signal</keyword>
<feature type="compositionally biased region" description="Basic and acidic residues" evidence="2">
    <location>
        <begin position="315"/>
        <end position="355"/>
    </location>
</feature>
<dbReference type="EMBL" id="RRCO01000003">
    <property type="protein sequence ID" value="RRJ25619.1"/>
    <property type="molecule type" value="Genomic_DNA"/>
</dbReference>
<feature type="compositionally biased region" description="Basic residues" evidence="2">
    <location>
        <begin position="291"/>
        <end position="300"/>
    </location>
</feature>
<name>A0A3P3QYJ4_9FIRM</name>
<feature type="signal peptide" evidence="3">
    <location>
        <begin position="1"/>
        <end position="30"/>
    </location>
</feature>
<dbReference type="Pfam" id="PF00395">
    <property type="entry name" value="SLH"/>
    <property type="match status" value="1"/>
</dbReference>
<feature type="chain" id="PRO_5018098177" evidence="3">
    <location>
        <begin position="31"/>
        <end position="474"/>
    </location>
</feature>
<keyword evidence="1" id="KW-0677">Repeat</keyword>
<feature type="domain" description="SLH" evidence="4">
    <location>
        <begin position="123"/>
        <end position="185"/>
    </location>
</feature>
<keyword evidence="6" id="KW-1185">Reference proteome</keyword>
<dbReference type="AlphaFoldDB" id="A0A3P3QYJ4"/>
<comment type="caution">
    <text evidence="5">The sequence shown here is derived from an EMBL/GenBank/DDBJ whole genome shotgun (WGS) entry which is preliminary data.</text>
</comment>
<reference evidence="5 6" key="1">
    <citation type="submission" date="2018-11" db="EMBL/GenBank/DDBJ databases">
        <title>Genome sequencing of Lachnoanaerobaculum sp. KCOM 2030 (= ChDC B114).</title>
        <authorList>
            <person name="Kook J.-K."/>
            <person name="Park S.-N."/>
            <person name="Lim Y.K."/>
        </authorList>
    </citation>
    <scope>NUCLEOTIDE SEQUENCE [LARGE SCALE GENOMIC DNA]</scope>
    <source>
        <strain evidence="5 6">KCOM 2030</strain>
    </source>
</reference>
<dbReference type="Proteomes" id="UP000272490">
    <property type="component" value="Unassembled WGS sequence"/>
</dbReference>
<sequence>MSMKKAIKFTLLLSIAICIQLFFNAPIAKAEQKKYMDNEVNISKKDLIILLEKLSGNLGSDIADIGNYANADEEYIKSSAEKLKGLNIIDEHVSFANLYESPKKEEVYYLLARYIGIGAAEGKTAFIDDEKLQSWSRGYIKELENLGVIEGKDKNFEPDKVLNRGELRNVIKELFLTVINTSQNFKVDENNKSKAFIVVNTNDAVIENIKIHNPILINQKASNGKLRIMNSDISKIYIAAGSQNFEVQLSNSKLQSAKSLGKNITYTSLGSDGKVVPLPNPEEYKPEGRKPVKKIIKGSRSHSSSGSYFGNNSQKENKSQSDKETEEKATPQDKDIVKPEEKTGTGKITENKKTQSEVPPKVNEGAHNEGDKNSATQNLSEDFIVLNEHLYADKTLKYKAAQGVNLEDKALIGLKLSGENNGVKLNVKWEGDSLQQVKNSQKGEYRLAVSSLEDLVINDKNYGKVKFIVKIIIE</sequence>
<proteinExistence type="predicted"/>
<accession>A0A3P3QYJ4</accession>
<organism evidence="5 6">
    <name type="scientific">Lachnoanaerobaculum gingivalis</name>
    <dbReference type="NCBI Taxonomy" id="2490855"/>
    <lineage>
        <taxon>Bacteria</taxon>
        <taxon>Bacillati</taxon>
        <taxon>Bacillota</taxon>
        <taxon>Clostridia</taxon>
        <taxon>Lachnospirales</taxon>
        <taxon>Lachnospiraceae</taxon>
        <taxon>Lachnoanaerobaculum</taxon>
    </lineage>
</organism>
<evidence type="ECO:0000256" key="2">
    <source>
        <dbReference type="SAM" id="MobiDB-lite"/>
    </source>
</evidence>
<dbReference type="OrthoDB" id="2041482at2"/>
<evidence type="ECO:0000259" key="4">
    <source>
        <dbReference type="PROSITE" id="PS51272"/>
    </source>
</evidence>
<gene>
    <name evidence="5" type="ORF">EHV10_08320</name>
</gene>
<dbReference type="InterPro" id="IPR001119">
    <property type="entry name" value="SLH_dom"/>
</dbReference>
<evidence type="ECO:0000256" key="3">
    <source>
        <dbReference type="SAM" id="SignalP"/>
    </source>
</evidence>
<feature type="compositionally biased region" description="Low complexity" evidence="2">
    <location>
        <begin position="301"/>
        <end position="313"/>
    </location>
</feature>
<evidence type="ECO:0000313" key="6">
    <source>
        <dbReference type="Proteomes" id="UP000272490"/>
    </source>
</evidence>
<protein>
    <submittedName>
        <fullName evidence="5">S-layer homology domain-containing protein</fullName>
    </submittedName>
</protein>
<evidence type="ECO:0000256" key="1">
    <source>
        <dbReference type="ARBA" id="ARBA00022737"/>
    </source>
</evidence>
<dbReference type="RefSeq" id="WP_128674245.1">
    <property type="nucleotide sequence ID" value="NZ_CP124777.1"/>
</dbReference>
<dbReference type="PROSITE" id="PS51272">
    <property type="entry name" value="SLH"/>
    <property type="match status" value="1"/>
</dbReference>
<feature type="region of interest" description="Disordered" evidence="2">
    <location>
        <begin position="270"/>
        <end position="376"/>
    </location>
</feature>
<evidence type="ECO:0000313" key="5">
    <source>
        <dbReference type="EMBL" id="RRJ25619.1"/>
    </source>
</evidence>